<dbReference type="KEGG" id="azc:AZC_4252"/>
<dbReference type="Pfam" id="PF06904">
    <property type="entry name" value="Extensin-like_C"/>
    <property type="match status" value="1"/>
</dbReference>
<dbReference type="InterPro" id="IPR009683">
    <property type="entry name" value="Extensin-like_C"/>
</dbReference>
<proteinExistence type="predicted"/>
<reference evidence="3 4" key="4">
    <citation type="journal article" date="2009" name="Appl. Environ. Microbiol.">
        <title>Comparative genome-wide transcriptional profiling of Azorhizobium caulinodans ORS571 grown under free-living and symbiotic conditions.</title>
        <authorList>
            <person name="Tsukada S."/>
            <person name="Aono T."/>
            <person name="Akiba N."/>
            <person name="Lee KB."/>
            <person name="Liu CT."/>
            <person name="Toyazaki H."/>
            <person name="Oyaizu H."/>
        </authorList>
    </citation>
    <scope>NUCLEOTIDE SEQUENCE [LARGE SCALE GENOMIC DNA]</scope>
    <source>
        <strain evidence="4">ATCC 43989 / DSM 5975 / JCM 20966 / LMG 6465 / NBRC 14845 / NCIMB 13405 / ORS 571</strain>
    </source>
</reference>
<feature type="region of interest" description="Disordered" evidence="1">
    <location>
        <begin position="251"/>
        <end position="446"/>
    </location>
</feature>
<reference evidence="3 4" key="5">
    <citation type="journal article" date="2010" name="Appl. Environ. Microbiol.">
        <title>phrR-like gene praR of Azorhizobium caulinodans ORS571 is essential for symbiosis with Sesbania rostrata and is involved in expression of reb genes.</title>
        <authorList>
            <person name="Akiba N."/>
            <person name="Aono T."/>
            <person name="Toyazaki H."/>
            <person name="Sato S."/>
            <person name="Oyaizu H."/>
        </authorList>
    </citation>
    <scope>NUCLEOTIDE SEQUENCE [LARGE SCALE GENOMIC DNA]</scope>
    <source>
        <strain evidence="4">ATCC 43989 / DSM 5975 / JCM 20966 / LMG 6465 / NBRC 14845 / NCIMB 13405 / ORS 571</strain>
    </source>
</reference>
<feature type="compositionally biased region" description="Low complexity" evidence="1">
    <location>
        <begin position="379"/>
        <end position="404"/>
    </location>
</feature>
<reference evidence="3 4" key="6">
    <citation type="journal article" date="2011" name="Appl. Environ. Microbiol.">
        <title>Involvement of the azorhizobial chromosome partition gene (parA) in the onset of bacteroid differentiation during Sesbania rostrata stem nodule development.</title>
        <authorList>
            <person name="Liu CT."/>
            <person name="Lee KB."/>
            <person name="Wang YS."/>
            <person name="Peng MH."/>
            <person name="Lee KT."/>
            <person name="Suzuki S."/>
            <person name="Suzuki T."/>
            <person name="Oyaizu H."/>
        </authorList>
    </citation>
    <scope>NUCLEOTIDE SEQUENCE [LARGE SCALE GENOMIC DNA]</scope>
    <source>
        <strain evidence="4">ATCC 43989 / DSM 5975 / JCM 20966 / LMG 6465 / NBRC 14845 / NCIMB 13405 / ORS 571</strain>
    </source>
</reference>
<gene>
    <name evidence="3" type="ordered locus">AZC_4252</name>
</gene>
<feature type="compositionally biased region" description="Pro residues" evidence="1">
    <location>
        <begin position="425"/>
        <end position="438"/>
    </location>
</feature>
<feature type="compositionally biased region" description="Pro residues" evidence="1">
    <location>
        <begin position="272"/>
        <end position="281"/>
    </location>
</feature>
<feature type="domain" description="Extensin-like C-terminal" evidence="2">
    <location>
        <begin position="74"/>
        <end position="253"/>
    </location>
</feature>
<name>A8HT39_AZOC5</name>
<evidence type="ECO:0000256" key="1">
    <source>
        <dbReference type="SAM" id="MobiDB-lite"/>
    </source>
</evidence>
<dbReference type="eggNOG" id="COG3921">
    <property type="taxonomic scope" value="Bacteria"/>
</dbReference>
<accession>A8HT39</accession>
<organism evidence="3 4">
    <name type="scientific">Azorhizobium caulinodans (strain ATCC 43989 / DSM 5975 / JCM 20966 / LMG 6465 / NBRC 14845 / NCIMB 13405 / ORS 571)</name>
    <dbReference type="NCBI Taxonomy" id="438753"/>
    <lineage>
        <taxon>Bacteria</taxon>
        <taxon>Pseudomonadati</taxon>
        <taxon>Pseudomonadota</taxon>
        <taxon>Alphaproteobacteria</taxon>
        <taxon>Hyphomicrobiales</taxon>
        <taxon>Xanthobacteraceae</taxon>
        <taxon>Azorhizobium</taxon>
    </lineage>
</organism>
<dbReference type="HOGENOM" id="CLU_686861_0_0_5"/>
<dbReference type="STRING" id="438753.AZC_4252"/>
<dbReference type="EMBL" id="AP009384">
    <property type="protein sequence ID" value="BAF90250.1"/>
    <property type="molecule type" value="Genomic_DNA"/>
</dbReference>
<evidence type="ECO:0000259" key="2">
    <source>
        <dbReference type="Pfam" id="PF06904"/>
    </source>
</evidence>
<reference evidence="4" key="2">
    <citation type="submission" date="2007-04" db="EMBL/GenBank/DDBJ databases">
        <title>Complete genome sequence of the nitrogen-fixing bacterium Azorhizobium caulinodans ORS571.</title>
        <authorList>
            <person name="Lee K.B."/>
            <person name="Backer P.D."/>
            <person name="Aono T."/>
            <person name="Liu C.T."/>
            <person name="Suzuki S."/>
            <person name="Suzuki T."/>
            <person name="Kaneko T."/>
            <person name="Yamada M."/>
            <person name="Tabata S."/>
            <person name="Kupfer D.M."/>
            <person name="Najar F.Z."/>
            <person name="Wiley G.B."/>
            <person name="Roe B."/>
            <person name="Binnewies T."/>
            <person name="Ussery D."/>
            <person name="Vereecke D."/>
            <person name="Gevers D."/>
            <person name="Holsters M."/>
            <person name="Oyaizu H."/>
        </authorList>
    </citation>
    <scope>NUCLEOTIDE SEQUENCE [LARGE SCALE GENOMIC DNA]</scope>
    <source>
        <strain evidence="4">ATCC 43989 / DSM 5975 / JCM 20966 / LMG 6465 / NBRC 14845 / NCIMB 13405 / ORS 571</strain>
    </source>
</reference>
<evidence type="ECO:0000313" key="3">
    <source>
        <dbReference type="EMBL" id="BAF90250.1"/>
    </source>
</evidence>
<dbReference type="AlphaFoldDB" id="A8HT39"/>
<keyword evidence="4" id="KW-1185">Reference proteome</keyword>
<evidence type="ECO:0000313" key="4">
    <source>
        <dbReference type="Proteomes" id="UP000000270"/>
    </source>
</evidence>
<feature type="compositionally biased region" description="Low complexity" evidence="1">
    <location>
        <begin position="307"/>
        <end position="316"/>
    </location>
</feature>
<protein>
    <recommendedName>
        <fullName evidence="2">Extensin-like C-terminal domain-containing protein</fullName>
    </recommendedName>
</protein>
<feature type="compositionally biased region" description="Low complexity" evidence="1">
    <location>
        <begin position="324"/>
        <end position="341"/>
    </location>
</feature>
<reference evidence="3 4" key="1">
    <citation type="journal article" date="2007" name="Appl. Environ. Microbiol.">
        <title>Rhizobial factors required for stem nodule maturation and maintenance in Sesbania rostrata-Azorhizobium caulinodans ORS571 symbiosis.</title>
        <authorList>
            <person name="Suzuki S."/>
            <person name="Aono T."/>
            <person name="Lee KB."/>
            <person name="Suzuki T."/>
            <person name="Liu CT."/>
            <person name="Miwa H."/>
            <person name="Wakao S."/>
            <person name="Iki T."/>
            <person name="Oyaizu H."/>
        </authorList>
    </citation>
    <scope>NUCLEOTIDE SEQUENCE [LARGE SCALE GENOMIC DNA]</scope>
    <source>
        <strain evidence="4">ATCC 43989 / DSM 5975 / JCM 20966 / LMG 6465 / NBRC 14845 / NCIMB 13405 / ORS 571</strain>
    </source>
</reference>
<reference evidence="3 4" key="3">
    <citation type="journal article" date="2008" name="BMC Genomics">
        <title>The genome of the versatile nitrogen fixer Azorhizobium caulinodans ORS571.</title>
        <authorList>
            <person name="Lee KB."/>
            <person name="Backer P.D."/>
            <person name="Aono T."/>
            <person name="Liu CT."/>
            <person name="Suzuki S."/>
            <person name="Suzuki T."/>
            <person name="Kaneko T."/>
            <person name="Yamada M."/>
            <person name="Tabata S."/>
            <person name="Kupfer D.M."/>
            <person name="Najar F.Z."/>
            <person name="Wiley G.B."/>
            <person name="Roe B."/>
            <person name="Binnewies T.T."/>
            <person name="Ussery D.W."/>
            <person name="D'Haeze W."/>
            <person name="Herder J.D."/>
            <person name="Gevers D."/>
            <person name="Vereecke D."/>
            <person name="Holsters M."/>
            <person name="Oyaizu H."/>
        </authorList>
    </citation>
    <scope>NUCLEOTIDE SEQUENCE [LARGE SCALE GENOMIC DNA]</scope>
    <source>
        <strain evidence="4">ATCC 43989 / DSM 5975 / JCM 20966 / LMG 6465 / NBRC 14845 / NCIMB 13405 / ORS 571</strain>
    </source>
</reference>
<dbReference type="Proteomes" id="UP000000270">
    <property type="component" value="Chromosome"/>
</dbReference>
<sequence length="490" mass="52013">MVRGRFFTFGAEKAGNPPPNFNAVSRTGPHDGGMTRGVSWSFVAPLVCVGLLLTGCRFDMFQRREPWRAQAEEKCIAEGGVTPSVYIEPMRSIDGPGACGMEHPFKVAALNDGTVGIEPKATLACPMVREVDAWIAQVVQPAAMAWMGAPVVAIKQMSSYSCRGMNGQPGAKISEHAFGNALDVGGFRFANGVDISVKNGWKGPPEARGFLLQVQAGACEAFTTVLAPGSNIFHYDHIHVDLMRRNNPRLICKPKPQPLPAPPVLSVSAPEPGYPQQPAPQQPGGYERAPMQPLRLPQGQAEPMGSPQVQGQPQEEAPAEEEANAPQEIAPQAAQPQQTPPRMGEPQPIQPQPGYGRAPTYGTPQVSAPPSSGYGQQGYGQQQGYARQGPQGYGQPAPQQTYQPQPAPYGAPQPGYDADSHQPVLLPPGSLPSQPRMPGPMSYATAGKAGAKAAAKGPFTEAGIVQRRYYAVPIPQPSPIPLPLAIPGED</sequence>